<dbReference type="GO" id="GO:0043590">
    <property type="term" value="C:bacterial nucleoid"/>
    <property type="evidence" value="ECO:0007669"/>
    <property type="project" value="TreeGrafter"/>
</dbReference>
<feature type="domain" description="DNA replication/recombination mediator RecO N-terminal" evidence="8">
    <location>
        <begin position="1"/>
        <end position="79"/>
    </location>
</feature>
<dbReference type="OrthoDB" id="9797083at2"/>
<accession>A0A1H3CKG1</accession>
<dbReference type="RefSeq" id="WP_090243419.1">
    <property type="nucleotide sequence ID" value="NZ_FNOU01000003.1"/>
</dbReference>
<dbReference type="EMBL" id="FNOU01000003">
    <property type="protein sequence ID" value="SDX54500.1"/>
    <property type="molecule type" value="Genomic_DNA"/>
</dbReference>
<dbReference type="InterPro" id="IPR042242">
    <property type="entry name" value="RecO_C"/>
</dbReference>
<dbReference type="Proteomes" id="UP000199652">
    <property type="component" value="Unassembled WGS sequence"/>
</dbReference>
<dbReference type="Gene3D" id="1.20.1440.120">
    <property type="entry name" value="Recombination protein O, C-terminal domain"/>
    <property type="match status" value="1"/>
</dbReference>
<dbReference type="Gene3D" id="2.40.50.140">
    <property type="entry name" value="Nucleic acid-binding proteins"/>
    <property type="match status" value="1"/>
</dbReference>
<dbReference type="InterPro" id="IPR003717">
    <property type="entry name" value="RecO"/>
</dbReference>
<dbReference type="SUPFAM" id="SSF57863">
    <property type="entry name" value="ArfGap/RecO-like zinc finger"/>
    <property type="match status" value="1"/>
</dbReference>
<keyword evidence="5 7" id="KW-0234">DNA repair</keyword>
<dbReference type="STRING" id="1528.SAMN04488579_103133"/>
<evidence type="ECO:0000256" key="7">
    <source>
        <dbReference type="HAMAP-Rule" id="MF_00201"/>
    </source>
</evidence>
<keyword evidence="10" id="KW-1185">Reference proteome</keyword>
<dbReference type="InterPro" id="IPR012340">
    <property type="entry name" value="NA-bd_OB-fold"/>
</dbReference>
<dbReference type="NCBIfam" id="TIGR00613">
    <property type="entry name" value="reco"/>
    <property type="match status" value="1"/>
</dbReference>
<reference evidence="10" key="1">
    <citation type="submission" date="2016-10" db="EMBL/GenBank/DDBJ databases">
        <authorList>
            <person name="Varghese N."/>
            <person name="Submissions S."/>
        </authorList>
    </citation>
    <scope>NUCLEOTIDE SEQUENCE [LARGE SCALE GENOMIC DNA]</scope>
    <source>
        <strain evidence="10">VPI 5359</strain>
    </source>
</reference>
<gene>
    <name evidence="7" type="primary">recO</name>
    <name evidence="9" type="ORF">SAMN04488579_103133</name>
</gene>
<dbReference type="PANTHER" id="PTHR33991:SF1">
    <property type="entry name" value="DNA REPAIR PROTEIN RECO"/>
    <property type="match status" value="1"/>
</dbReference>
<evidence type="ECO:0000256" key="2">
    <source>
        <dbReference type="ARBA" id="ARBA00021310"/>
    </source>
</evidence>
<dbReference type="GO" id="GO:0006310">
    <property type="term" value="P:DNA recombination"/>
    <property type="evidence" value="ECO:0007669"/>
    <property type="project" value="UniProtKB-UniRule"/>
</dbReference>
<dbReference type="PANTHER" id="PTHR33991">
    <property type="entry name" value="DNA REPAIR PROTEIN RECO"/>
    <property type="match status" value="1"/>
</dbReference>
<organism evidence="9 10">
    <name type="scientific">Eubacterium barkeri</name>
    <name type="common">Clostridium barkeri</name>
    <dbReference type="NCBI Taxonomy" id="1528"/>
    <lineage>
        <taxon>Bacteria</taxon>
        <taxon>Bacillati</taxon>
        <taxon>Bacillota</taxon>
        <taxon>Clostridia</taxon>
        <taxon>Eubacteriales</taxon>
        <taxon>Eubacteriaceae</taxon>
        <taxon>Eubacterium</taxon>
    </lineage>
</organism>
<dbReference type="HAMAP" id="MF_00201">
    <property type="entry name" value="RecO"/>
    <property type="match status" value="1"/>
</dbReference>
<proteinExistence type="inferred from homology"/>
<dbReference type="InterPro" id="IPR022572">
    <property type="entry name" value="DNA_rep/recomb_RecO_N"/>
</dbReference>
<dbReference type="InterPro" id="IPR037278">
    <property type="entry name" value="ARFGAP/RecO"/>
</dbReference>
<comment type="similarity">
    <text evidence="1 7">Belongs to the RecO family.</text>
</comment>
<evidence type="ECO:0000256" key="6">
    <source>
        <dbReference type="ARBA" id="ARBA00033409"/>
    </source>
</evidence>
<dbReference type="GO" id="GO:0006302">
    <property type="term" value="P:double-strand break repair"/>
    <property type="evidence" value="ECO:0007669"/>
    <property type="project" value="TreeGrafter"/>
</dbReference>
<evidence type="ECO:0000256" key="3">
    <source>
        <dbReference type="ARBA" id="ARBA00022763"/>
    </source>
</evidence>
<protein>
    <recommendedName>
        <fullName evidence="2 7">DNA repair protein RecO</fullName>
    </recommendedName>
    <alternativeName>
        <fullName evidence="6 7">Recombination protein O</fullName>
    </alternativeName>
</protein>
<name>A0A1H3CKG1_EUBBA</name>
<evidence type="ECO:0000256" key="4">
    <source>
        <dbReference type="ARBA" id="ARBA00023172"/>
    </source>
</evidence>
<evidence type="ECO:0000259" key="8">
    <source>
        <dbReference type="Pfam" id="PF11967"/>
    </source>
</evidence>
<sequence length="249" mass="28255">MAQVKTRALVIREQPFQEQDKILTLFTEKEGKQKAIAKGVRRSKSQLVAATQLFSFSEFVYYPGKNFASINQATLVEAFYPLRQDLLKMSLASYILELLDAFYDFYQGNPAVLKVANHILYYLSQGQAVSDTALVAAFQLKIAEAQGIRPVLSACAHCKKTEELIYFSIDGGGAICRDCSGDEGYTYRLLPEQLSVMEILLIKPIKVIRDMDLPDEMIRRVMDIMDHYISFNLDKKLSAYQFYKDVVGN</sequence>
<dbReference type="Pfam" id="PF02565">
    <property type="entry name" value="RecO_C"/>
    <property type="match status" value="1"/>
</dbReference>
<evidence type="ECO:0000313" key="9">
    <source>
        <dbReference type="EMBL" id="SDX54500.1"/>
    </source>
</evidence>
<evidence type="ECO:0000256" key="5">
    <source>
        <dbReference type="ARBA" id="ARBA00023204"/>
    </source>
</evidence>
<comment type="function">
    <text evidence="7">Involved in DNA repair and RecF pathway recombination.</text>
</comment>
<keyword evidence="3 7" id="KW-0227">DNA damage</keyword>
<dbReference type="SUPFAM" id="SSF50249">
    <property type="entry name" value="Nucleic acid-binding proteins"/>
    <property type="match status" value="1"/>
</dbReference>
<keyword evidence="4 7" id="KW-0233">DNA recombination</keyword>
<evidence type="ECO:0000313" key="10">
    <source>
        <dbReference type="Proteomes" id="UP000199652"/>
    </source>
</evidence>
<dbReference type="AlphaFoldDB" id="A0A1H3CKG1"/>
<evidence type="ECO:0000256" key="1">
    <source>
        <dbReference type="ARBA" id="ARBA00007452"/>
    </source>
</evidence>
<dbReference type="Pfam" id="PF11967">
    <property type="entry name" value="RecO_N"/>
    <property type="match status" value="1"/>
</dbReference>